<dbReference type="CDD" id="cd00041">
    <property type="entry name" value="CUB"/>
    <property type="match status" value="1"/>
</dbReference>
<keyword evidence="7" id="KW-1185">Reference proteome</keyword>
<feature type="compositionally biased region" description="Low complexity" evidence="3">
    <location>
        <begin position="237"/>
        <end position="257"/>
    </location>
</feature>
<comment type="caution">
    <text evidence="6">The sequence shown here is derived from an EMBL/GenBank/DDBJ whole genome shotgun (WGS) entry which is preliminary data.</text>
</comment>
<comment type="caution">
    <text evidence="2">Lacks conserved residue(s) required for the propagation of feature annotation.</text>
</comment>
<dbReference type="SUPFAM" id="SSF49854">
    <property type="entry name" value="Spermadhesin, CUB domain"/>
    <property type="match status" value="1"/>
</dbReference>
<feature type="transmembrane region" description="Helical" evidence="4">
    <location>
        <begin position="12"/>
        <end position="35"/>
    </location>
</feature>
<keyword evidence="1 2" id="KW-1015">Disulfide bond</keyword>
<evidence type="ECO:0000256" key="4">
    <source>
        <dbReference type="SAM" id="Phobius"/>
    </source>
</evidence>
<proteinExistence type="predicted"/>
<dbReference type="PROSITE" id="PS01180">
    <property type="entry name" value="CUB"/>
    <property type="match status" value="1"/>
</dbReference>
<sequence>MSCQKQKQPQAAPLLVVRFICLSLCHLYIVSAAVAPKDDRTDHLQGNWSSPLQQIKKYDDILDEDPKSEILRREKRRVDLPDLEMNGADDDPYTIVEESDECFWCDSDTPEDDDEHRAAVIYRNTITVSPGECVINKSPRWPGRYPNNVDYRWTYQTVDGSMLTFTVPVGGLQISKGCHRDKLNVRVGRTTVKKCGQFYNFVITSKSLSSMYIRFASNHRIRWHGYRGTVCASSLPTTTTTPAHTTTTSTPGTTTTTTPPPPIYCGNQHKESSMTWLRSL</sequence>
<dbReference type="EMBL" id="JAXCGZ010017001">
    <property type="protein sequence ID" value="KAK7069200.1"/>
    <property type="molecule type" value="Genomic_DNA"/>
</dbReference>
<accession>A0AAN8WZF1</accession>
<keyword evidence="4" id="KW-1133">Transmembrane helix</keyword>
<feature type="disulfide bond" evidence="2">
    <location>
        <begin position="178"/>
        <end position="195"/>
    </location>
</feature>
<evidence type="ECO:0000313" key="6">
    <source>
        <dbReference type="EMBL" id="KAK7069200.1"/>
    </source>
</evidence>
<gene>
    <name evidence="6" type="ORF">SK128_022263</name>
</gene>
<evidence type="ECO:0000313" key="7">
    <source>
        <dbReference type="Proteomes" id="UP001381693"/>
    </source>
</evidence>
<feature type="domain" description="CUB" evidence="5">
    <location>
        <begin position="105"/>
        <end position="233"/>
    </location>
</feature>
<evidence type="ECO:0000256" key="2">
    <source>
        <dbReference type="PROSITE-ProRule" id="PRU00059"/>
    </source>
</evidence>
<feature type="region of interest" description="Disordered" evidence="3">
    <location>
        <begin position="237"/>
        <end position="262"/>
    </location>
</feature>
<dbReference type="Proteomes" id="UP001381693">
    <property type="component" value="Unassembled WGS sequence"/>
</dbReference>
<evidence type="ECO:0000259" key="5">
    <source>
        <dbReference type="PROSITE" id="PS01180"/>
    </source>
</evidence>
<keyword evidence="4" id="KW-0472">Membrane</keyword>
<evidence type="ECO:0000256" key="3">
    <source>
        <dbReference type="SAM" id="MobiDB-lite"/>
    </source>
</evidence>
<dbReference type="InterPro" id="IPR000859">
    <property type="entry name" value="CUB_dom"/>
</dbReference>
<dbReference type="Gene3D" id="2.60.120.290">
    <property type="entry name" value="Spermadhesin, CUB domain"/>
    <property type="match status" value="1"/>
</dbReference>
<dbReference type="Pfam" id="PF00431">
    <property type="entry name" value="CUB"/>
    <property type="match status" value="1"/>
</dbReference>
<name>A0AAN8WZF1_HALRR</name>
<dbReference type="InterPro" id="IPR035914">
    <property type="entry name" value="Sperma_CUB_dom_sf"/>
</dbReference>
<evidence type="ECO:0000256" key="1">
    <source>
        <dbReference type="ARBA" id="ARBA00023157"/>
    </source>
</evidence>
<protein>
    <recommendedName>
        <fullName evidence="5">CUB domain-containing protein</fullName>
    </recommendedName>
</protein>
<dbReference type="AlphaFoldDB" id="A0AAN8WZF1"/>
<reference evidence="6 7" key="1">
    <citation type="submission" date="2023-11" db="EMBL/GenBank/DDBJ databases">
        <title>Halocaridina rubra genome assembly.</title>
        <authorList>
            <person name="Smith C."/>
        </authorList>
    </citation>
    <scope>NUCLEOTIDE SEQUENCE [LARGE SCALE GENOMIC DNA]</scope>
    <source>
        <strain evidence="6">EP-1</strain>
        <tissue evidence="6">Whole</tissue>
    </source>
</reference>
<organism evidence="6 7">
    <name type="scientific">Halocaridina rubra</name>
    <name type="common">Hawaiian red shrimp</name>
    <dbReference type="NCBI Taxonomy" id="373956"/>
    <lineage>
        <taxon>Eukaryota</taxon>
        <taxon>Metazoa</taxon>
        <taxon>Ecdysozoa</taxon>
        <taxon>Arthropoda</taxon>
        <taxon>Crustacea</taxon>
        <taxon>Multicrustacea</taxon>
        <taxon>Malacostraca</taxon>
        <taxon>Eumalacostraca</taxon>
        <taxon>Eucarida</taxon>
        <taxon>Decapoda</taxon>
        <taxon>Pleocyemata</taxon>
        <taxon>Caridea</taxon>
        <taxon>Atyoidea</taxon>
        <taxon>Atyidae</taxon>
        <taxon>Halocaridina</taxon>
    </lineage>
</organism>
<keyword evidence="4" id="KW-0812">Transmembrane</keyword>